<dbReference type="InterPro" id="IPR050300">
    <property type="entry name" value="GDXG_lipolytic_enzyme"/>
</dbReference>
<dbReference type="PANTHER" id="PTHR48081">
    <property type="entry name" value="AB HYDROLASE SUPERFAMILY PROTEIN C4A8.06C"/>
    <property type="match status" value="1"/>
</dbReference>
<sequence>MMHDRSHKHPGFIHLAQLFVRIASTAIWRLITYPLRSAKAQTLKSDVFNAAIRTFLTHITIPQTRYLLPSTTQRYLSFCDSQNHIPSSISVPYTHHSGAVKEATAHWIGDPSAAVVLLYFHGGAYFQPATSGTFLYVQNLTSALERSTRKTVAALVVAYSLAPEASFPTQIQEGVALLRYLVSSSTLSSGELARGRRKEPGDVYLAGDSAGGILRWGW</sequence>
<name>A0AAN6RII7_9PLEO</name>
<gene>
    <name evidence="3" type="ORF">GRF29_77g855737</name>
</gene>
<dbReference type="Pfam" id="PF07859">
    <property type="entry name" value="Abhydrolase_3"/>
    <property type="match status" value="1"/>
</dbReference>
<keyword evidence="1" id="KW-0378">Hydrolase</keyword>
<dbReference type="PANTHER" id="PTHR48081:SF31">
    <property type="entry name" value="STERYL ACETYL HYDROLASE MUG81-RELATED"/>
    <property type="match status" value="1"/>
</dbReference>
<organism evidence="3 4">
    <name type="scientific">Pseudopithomyces chartarum</name>
    <dbReference type="NCBI Taxonomy" id="1892770"/>
    <lineage>
        <taxon>Eukaryota</taxon>
        <taxon>Fungi</taxon>
        <taxon>Dikarya</taxon>
        <taxon>Ascomycota</taxon>
        <taxon>Pezizomycotina</taxon>
        <taxon>Dothideomycetes</taxon>
        <taxon>Pleosporomycetidae</taxon>
        <taxon>Pleosporales</taxon>
        <taxon>Massarineae</taxon>
        <taxon>Didymosphaeriaceae</taxon>
        <taxon>Pseudopithomyces</taxon>
    </lineage>
</organism>
<dbReference type="Proteomes" id="UP001280581">
    <property type="component" value="Unassembled WGS sequence"/>
</dbReference>
<evidence type="ECO:0000259" key="2">
    <source>
        <dbReference type="Pfam" id="PF07859"/>
    </source>
</evidence>
<dbReference type="AlphaFoldDB" id="A0AAN6RII7"/>
<dbReference type="InterPro" id="IPR013094">
    <property type="entry name" value="AB_hydrolase_3"/>
</dbReference>
<comment type="caution">
    <text evidence="3">The sequence shown here is derived from an EMBL/GenBank/DDBJ whole genome shotgun (WGS) entry which is preliminary data.</text>
</comment>
<proteinExistence type="predicted"/>
<dbReference type="Gene3D" id="3.40.50.1820">
    <property type="entry name" value="alpha/beta hydrolase"/>
    <property type="match status" value="1"/>
</dbReference>
<reference evidence="3 4" key="1">
    <citation type="submission" date="2021-02" db="EMBL/GenBank/DDBJ databases">
        <title>Genome assembly of Pseudopithomyces chartarum.</title>
        <authorList>
            <person name="Jauregui R."/>
            <person name="Singh J."/>
            <person name="Voisey C."/>
        </authorList>
    </citation>
    <scope>NUCLEOTIDE SEQUENCE [LARGE SCALE GENOMIC DNA]</scope>
    <source>
        <strain evidence="3 4">AGR01</strain>
    </source>
</reference>
<keyword evidence="4" id="KW-1185">Reference proteome</keyword>
<dbReference type="EMBL" id="WVTA01000007">
    <property type="protein sequence ID" value="KAK3208477.1"/>
    <property type="molecule type" value="Genomic_DNA"/>
</dbReference>
<evidence type="ECO:0000313" key="3">
    <source>
        <dbReference type="EMBL" id="KAK3208477.1"/>
    </source>
</evidence>
<evidence type="ECO:0000313" key="4">
    <source>
        <dbReference type="Proteomes" id="UP001280581"/>
    </source>
</evidence>
<accession>A0AAN6RII7</accession>
<dbReference type="SUPFAM" id="SSF53474">
    <property type="entry name" value="alpha/beta-Hydrolases"/>
    <property type="match status" value="1"/>
</dbReference>
<dbReference type="InterPro" id="IPR029058">
    <property type="entry name" value="AB_hydrolase_fold"/>
</dbReference>
<feature type="domain" description="Alpha/beta hydrolase fold-3" evidence="2">
    <location>
        <begin position="117"/>
        <end position="214"/>
    </location>
</feature>
<protein>
    <recommendedName>
        <fullName evidence="2">Alpha/beta hydrolase fold-3 domain-containing protein</fullName>
    </recommendedName>
</protein>
<evidence type="ECO:0000256" key="1">
    <source>
        <dbReference type="ARBA" id="ARBA00022801"/>
    </source>
</evidence>
<dbReference type="GO" id="GO:0016787">
    <property type="term" value="F:hydrolase activity"/>
    <property type="evidence" value="ECO:0007669"/>
    <property type="project" value="UniProtKB-KW"/>
</dbReference>